<organism evidence="2 3">
    <name type="scientific">Paracidovorax wautersii</name>
    <dbReference type="NCBI Taxonomy" id="1177982"/>
    <lineage>
        <taxon>Bacteria</taxon>
        <taxon>Pseudomonadati</taxon>
        <taxon>Pseudomonadota</taxon>
        <taxon>Betaproteobacteria</taxon>
        <taxon>Burkholderiales</taxon>
        <taxon>Comamonadaceae</taxon>
        <taxon>Paracidovorax</taxon>
    </lineage>
</organism>
<dbReference type="Pfam" id="PF02602">
    <property type="entry name" value="HEM4"/>
    <property type="match status" value="1"/>
</dbReference>
<dbReference type="EMBL" id="WNDQ01000078">
    <property type="protein sequence ID" value="KAF1018671.1"/>
    <property type="molecule type" value="Genomic_DNA"/>
</dbReference>
<name>A0A7V8FKU3_9BURK</name>
<dbReference type="Proteomes" id="UP000461670">
    <property type="component" value="Unassembled WGS sequence"/>
</dbReference>
<dbReference type="Gene3D" id="3.40.50.10090">
    <property type="match status" value="2"/>
</dbReference>
<evidence type="ECO:0000313" key="3">
    <source>
        <dbReference type="Proteomes" id="UP000461670"/>
    </source>
</evidence>
<dbReference type="GO" id="GO:0004852">
    <property type="term" value="F:uroporphyrinogen-III synthase activity"/>
    <property type="evidence" value="ECO:0007669"/>
    <property type="project" value="InterPro"/>
</dbReference>
<dbReference type="GO" id="GO:0033014">
    <property type="term" value="P:tetrapyrrole biosynthetic process"/>
    <property type="evidence" value="ECO:0007669"/>
    <property type="project" value="InterPro"/>
</dbReference>
<dbReference type="CDD" id="cd06578">
    <property type="entry name" value="HemD"/>
    <property type="match status" value="1"/>
</dbReference>
<dbReference type="InterPro" id="IPR003754">
    <property type="entry name" value="4pyrrol_synth_uPrphyn_synth"/>
</dbReference>
<protein>
    <recommendedName>
        <fullName evidence="1">Tetrapyrrole biosynthesis uroporphyrinogen III synthase domain-containing protein</fullName>
    </recommendedName>
</protein>
<proteinExistence type="predicted"/>
<evidence type="ECO:0000259" key="1">
    <source>
        <dbReference type="Pfam" id="PF02602"/>
    </source>
</evidence>
<dbReference type="SUPFAM" id="SSF69618">
    <property type="entry name" value="HemD-like"/>
    <property type="match status" value="1"/>
</dbReference>
<gene>
    <name evidence="2" type="ORF">GAK30_03557</name>
</gene>
<sequence length="274" mass="29450">MQVIITRPTEDAGAWLARLTACADWQREWQPRLWPLIDIGPNPLHGTAHSAPGRIDAAMFVSANAVRFFEPAQGDSPWRHAVLWHEGAQAWAVGPSTRDALRSAGWPDAAIVAPDGAGGEPFDSEALWRRVEPALQAAGVRRVLVVRGTDEDADGRPVGRDWLAQRLRDCGVAVVDVAVYQRARPVWTRAQQAAAGAALGDGSVWLISSSMAAQQLRELLPGAAAPRAFARARAVATHARIAQRLGELGWGTVVLSHPQPQAVAASIKSLTYAR</sequence>
<dbReference type="AlphaFoldDB" id="A0A7V8FKU3"/>
<accession>A0A7V8FKU3</accession>
<reference evidence="3" key="1">
    <citation type="journal article" date="2020" name="MBio">
        <title>Horizontal gene transfer to a defensive symbiont with a reduced genome amongst a multipartite beetle microbiome.</title>
        <authorList>
            <person name="Waterworth S.C."/>
            <person name="Florez L.V."/>
            <person name="Rees E.R."/>
            <person name="Hertweck C."/>
            <person name="Kaltenpoth M."/>
            <person name="Kwan J.C."/>
        </authorList>
    </citation>
    <scope>NUCLEOTIDE SEQUENCE [LARGE SCALE GENOMIC DNA]</scope>
</reference>
<comment type="caution">
    <text evidence="2">The sequence shown here is derived from an EMBL/GenBank/DDBJ whole genome shotgun (WGS) entry which is preliminary data.</text>
</comment>
<dbReference type="InterPro" id="IPR036108">
    <property type="entry name" value="4pyrrol_syn_uPrphyn_synt_sf"/>
</dbReference>
<evidence type="ECO:0000313" key="2">
    <source>
        <dbReference type="EMBL" id="KAF1018671.1"/>
    </source>
</evidence>
<feature type="domain" description="Tetrapyrrole biosynthesis uroporphyrinogen III synthase" evidence="1">
    <location>
        <begin position="28"/>
        <end position="262"/>
    </location>
</feature>